<protein>
    <submittedName>
        <fullName evidence="2">DNA polymerase beta domain protein region</fullName>
    </submittedName>
</protein>
<dbReference type="PaxDb" id="589924-Ferp_1059"/>
<feature type="domain" description="Polymerase nucleotidyl transferase" evidence="1">
    <location>
        <begin position="14"/>
        <end position="90"/>
    </location>
</feature>
<dbReference type="KEGG" id="fpl:Ferp_1059"/>
<gene>
    <name evidence="2" type="ordered locus">Ferp_1059</name>
</gene>
<dbReference type="HOGENOM" id="CLU_2353102_0_0_2"/>
<dbReference type="GO" id="GO:0016779">
    <property type="term" value="F:nucleotidyltransferase activity"/>
    <property type="evidence" value="ECO:0007669"/>
    <property type="project" value="InterPro"/>
</dbReference>
<dbReference type="Proteomes" id="UP000002613">
    <property type="component" value="Chromosome"/>
</dbReference>
<proteinExistence type="predicted"/>
<sequence length="96" mass="10987">MIKTLGLKDVDNVIKKIRKKLKNKAEVYIFGSIVESCAIPFESDFDLLVISKEDVDVFSILKEEIDEILNLGLSPHIIVAKKFPSHFKKEKMVRIV</sequence>
<organism evidence="2 3">
    <name type="scientific">Ferroglobus placidus (strain DSM 10642 / AEDII12DO)</name>
    <dbReference type="NCBI Taxonomy" id="589924"/>
    <lineage>
        <taxon>Archaea</taxon>
        <taxon>Methanobacteriati</taxon>
        <taxon>Methanobacteriota</taxon>
        <taxon>Archaeoglobi</taxon>
        <taxon>Archaeoglobales</taxon>
        <taxon>Archaeoglobaceae</taxon>
        <taxon>Ferroglobus</taxon>
    </lineage>
</organism>
<dbReference type="InterPro" id="IPR002934">
    <property type="entry name" value="Polymerase_NTP_transf_dom"/>
</dbReference>
<keyword evidence="3" id="KW-1185">Reference proteome</keyword>
<reference evidence="2 3" key="2">
    <citation type="journal article" date="2011" name="Stand. Genomic Sci.">
        <title>Complete genome sequence of Ferroglobus placidus AEDII12DO.</title>
        <authorList>
            <person name="Anderson I."/>
            <person name="Risso C."/>
            <person name="Holmes D."/>
            <person name="Lucas S."/>
            <person name="Copeland A."/>
            <person name="Lapidus A."/>
            <person name="Cheng J.F."/>
            <person name="Bruce D."/>
            <person name="Goodwin L."/>
            <person name="Pitluck S."/>
            <person name="Saunders E."/>
            <person name="Brettin T."/>
            <person name="Detter J.C."/>
            <person name="Han C."/>
            <person name="Tapia R."/>
            <person name="Larimer F."/>
            <person name="Land M."/>
            <person name="Hauser L."/>
            <person name="Woyke T."/>
            <person name="Lovley D."/>
            <person name="Kyrpides N."/>
            <person name="Ivanova N."/>
        </authorList>
    </citation>
    <scope>NUCLEOTIDE SEQUENCE [LARGE SCALE GENOMIC DNA]</scope>
    <source>
        <strain evidence="3">DSM 10642 / AEDII12DO</strain>
    </source>
</reference>
<dbReference type="Pfam" id="PF01909">
    <property type="entry name" value="NTP_transf_2"/>
    <property type="match status" value="1"/>
</dbReference>
<dbReference type="GeneID" id="8778569"/>
<dbReference type="InterPro" id="IPR043519">
    <property type="entry name" value="NT_sf"/>
</dbReference>
<evidence type="ECO:0000259" key="1">
    <source>
        <dbReference type="Pfam" id="PF01909"/>
    </source>
</evidence>
<evidence type="ECO:0000313" key="2">
    <source>
        <dbReference type="EMBL" id="ADC65221.1"/>
    </source>
</evidence>
<reference evidence="3" key="1">
    <citation type="submission" date="2010-02" db="EMBL/GenBank/DDBJ databases">
        <title>Complete sequence of Ferroglobus placidus DSM 10642.</title>
        <authorList>
            <consortium name="US DOE Joint Genome Institute"/>
            <person name="Lucas S."/>
            <person name="Copeland A."/>
            <person name="Lapidus A."/>
            <person name="Cheng J.-F."/>
            <person name="Bruce D."/>
            <person name="Goodwin L."/>
            <person name="Pitluck S."/>
            <person name="Saunders E."/>
            <person name="Brettin T."/>
            <person name="Detter J.C."/>
            <person name="Han C."/>
            <person name="Tapia R."/>
            <person name="Larimer F."/>
            <person name="Land M."/>
            <person name="Hauser L."/>
            <person name="Kyrpides N."/>
            <person name="Ivanova N."/>
            <person name="Holmes D."/>
            <person name="Lovley D."/>
            <person name="Kyrpides N."/>
            <person name="Anderson I.J."/>
            <person name="Woyke T."/>
        </authorList>
    </citation>
    <scope>NUCLEOTIDE SEQUENCE [LARGE SCALE GENOMIC DNA]</scope>
    <source>
        <strain evidence="3">DSM 10642 / AEDII12DO</strain>
    </source>
</reference>
<dbReference type="STRING" id="589924.Ferp_1059"/>
<evidence type="ECO:0000313" key="3">
    <source>
        <dbReference type="Proteomes" id="UP000002613"/>
    </source>
</evidence>
<dbReference type="Gene3D" id="3.30.460.10">
    <property type="entry name" value="Beta Polymerase, domain 2"/>
    <property type="match status" value="1"/>
</dbReference>
<dbReference type="RefSeq" id="WP_012965564.1">
    <property type="nucleotide sequence ID" value="NC_013849.1"/>
</dbReference>
<dbReference type="eggNOG" id="arCOG01205">
    <property type="taxonomic scope" value="Archaea"/>
</dbReference>
<dbReference type="AlphaFoldDB" id="D3RXK8"/>
<accession>D3RXK8</accession>
<dbReference type="SUPFAM" id="SSF81301">
    <property type="entry name" value="Nucleotidyltransferase"/>
    <property type="match status" value="1"/>
</dbReference>
<name>D3RXK8_FERPA</name>
<dbReference type="EMBL" id="CP001899">
    <property type="protein sequence ID" value="ADC65221.1"/>
    <property type="molecule type" value="Genomic_DNA"/>
</dbReference>